<dbReference type="Gene3D" id="3.40.50.2000">
    <property type="entry name" value="Glycogen Phosphorylase B"/>
    <property type="match status" value="2"/>
</dbReference>
<keyword evidence="4" id="KW-1185">Reference proteome</keyword>
<dbReference type="Pfam" id="PF01075">
    <property type="entry name" value="Glyco_transf_9"/>
    <property type="match status" value="1"/>
</dbReference>
<protein>
    <submittedName>
        <fullName evidence="3">Lipopolysaccharide heptosyltransferase family protein</fullName>
    </submittedName>
</protein>
<evidence type="ECO:0000313" key="4">
    <source>
        <dbReference type="Proteomes" id="UP000443582"/>
    </source>
</evidence>
<dbReference type="CDD" id="cd03789">
    <property type="entry name" value="GT9_LPS_heptosyltransferase"/>
    <property type="match status" value="1"/>
</dbReference>
<dbReference type="PANTHER" id="PTHR30160">
    <property type="entry name" value="TETRAACYLDISACCHARIDE 4'-KINASE-RELATED"/>
    <property type="match status" value="1"/>
</dbReference>
<name>A0ABY0IEX4_9BACT</name>
<sequence length="355" mass="40202">MKYLISRTDAIGSNILTMPMAQAIKEMDPNATVAFITSKTSAVLFKNHPYVDKVFILDRASSYPKKVKKSLQIFNEYKPDVYLYTGGSQTPNFVAWLKKIPFRGGHLKRWQSNFTLNRAIRQVRSEVEGHEVFYNLALLGELENYSKIQDKEYLPFFNFKESDSDISDFNKELEAQGLDSTKELIFIHPGASEGILSWPAKNFATFIKRINNIYPNRFNFIISHIPSDMKYVAPIKNELVDHEEKNIFYFDGKKGGIVNFLNILKHAKLFIGPSSGAIQMAAALEVALIAIFSPIKSQSSLRWGAKGKGFIKNITPNVVCGEPDTCLGIECPYYDCMAKLEEDRVIEIAKSVLNK</sequence>
<evidence type="ECO:0000313" key="3">
    <source>
        <dbReference type="EMBL" id="RZF21192.1"/>
    </source>
</evidence>
<dbReference type="InterPro" id="IPR051199">
    <property type="entry name" value="LPS_LOS_Heptosyltrfase"/>
</dbReference>
<evidence type="ECO:0000256" key="1">
    <source>
        <dbReference type="ARBA" id="ARBA00022676"/>
    </source>
</evidence>
<accession>A0ABY0IEX4</accession>
<dbReference type="SUPFAM" id="SSF53756">
    <property type="entry name" value="UDP-Glycosyltransferase/glycogen phosphorylase"/>
    <property type="match status" value="1"/>
</dbReference>
<reference evidence="4" key="1">
    <citation type="journal article" date="2019" name="Int. J. Syst. Evol. Microbiol.">
        <title>Halobacteriovorax valvorus sp. nov., a novel prokaryotic predator isolated from coastal seawater of China.</title>
        <authorList>
            <person name="Chen M.-X."/>
        </authorList>
    </citation>
    <scope>NUCLEOTIDE SEQUENCE [LARGE SCALE GENOMIC DNA]</scope>
    <source>
        <strain evidence="4">BL9</strain>
    </source>
</reference>
<gene>
    <name evidence="3" type="ORF">DAY19_05795</name>
</gene>
<comment type="caution">
    <text evidence="3">The sequence shown here is derived from an EMBL/GenBank/DDBJ whole genome shotgun (WGS) entry which is preliminary data.</text>
</comment>
<keyword evidence="2" id="KW-0808">Transferase</keyword>
<dbReference type="EMBL" id="QDKL01000002">
    <property type="protein sequence ID" value="RZF21192.1"/>
    <property type="molecule type" value="Genomic_DNA"/>
</dbReference>
<evidence type="ECO:0000256" key="2">
    <source>
        <dbReference type="ARBA" id="ARBA00022679"/>
    </source>
</evidence>
<dbReference type="InterPro" id="IPR002201">
    <property type="entry name" value="Glyco_trans_9"/>
</dbReference>
<dbReference type="RefSeq" id="WP_114706259.1">
    <property type="nucleotide sequence ID" value="NZ_QDKL01000002.1"/>
</dbReference>
<dbReference type="Proteomes" id="UP000443582">
    <property type="component" value="Unassembled WGS sequence"/>
</dbReference>
<keyword evidence="1" id="KW-0328">Glycosyltransferase</keyword>
<proteinExistence type="predicted"/>
<organism evidence="3 4">
    <name type="scientific">Halobacteriovorax vibrionivorans</name>
    <dbReference type="NCBI Taxonomy" id="2152716"/>
    <lineage>
        <taxon>Bacteria</taxon>
        <taxon>Pseudomonadati</taxon>
        <taxon>Bdellovibrionota</taxon>
        <taxon>Bacteriovoracia</taxon>
        <taxon>Bacteriovoracales</taxon>
        <taxon>Halobacteriovoraceae</taxon>
        <taxon>Halobacteriovorax</taxon>
    </lineage>
</organism>